<feature type="domain" description="NADH:flavin oxidoreductase/NADH oxidase N-terminal" evidence="10">
    <location>
        <begin position="12"/>
        <end position="342"/>
    </location>
</feature>
<evidence type="ECO:0000256" key="2">
    <source>
        <dbReference type="ARBA" id="ARBA00001966"/>
    </source>
</evidence>
<dbReference type="InterPro" id="IPR013785">
    <property type="entry name" value="Aldolase_TIM"/>
</dbReference>
<dbReference type="SUPFAM" id="SSF51395">
    <property type="entry name" value="FMN-linked oxidoreductases"/>
    <property type="match status" value="1"/>
</dbReference>
<proteinExistence type="inferred from homology"/>
<keyword evidence="4" id="KW-0285">Flavoprotein</keyword>
<dbReference type="SUPFAM" id="SSF51905">
    <property type="entry name" value="FAD/NAD(P)-binding domain"/>
    <property type="match status" value="1"/>
</dbReference>
<evidence type="ECO:0000256" key="4">
    <source>
        <dbReference type="ARBA" id="ARBA00022630"/>
    </source>
</evidence>
<sequence>MSNQRDPRYDILFEPVKIGPVTAPNRFYQVPHCNGMGRMFPDSMIEMRGMKAEGGWGIVTTEQCDFHPTGDVQPFTETSMWDDGDLPYLAAMVDAVHEHGSLAGIELVHNGQDSGCLYSREVPIGPEHRPITWHQHPIQARAMSLGDIRDYRRWHRKAVLRARQAGFDMVVVYAGHNGTVPSHFLSRQSNQRSDEYGGSLENRLRLYRELIEETRDAIGDTMAVVARFAVDEMMGKDGLEWAGEGKEAIEMLAELPDMWDVNVSDWENDSMTSRFAREGYQEEYISFVKSVTSKPVSAVGRYTSPDTMVSAIRRGVVDIIGAARPSIADPFLPNKIKQGRPEDIRECIGCNICAAWNNLSAPSRCTQNPTMGEEWRKRWHPEKIAPKESDSTILIVGAGPAGLEAALALGKRGYQVTLAEARNEAGGRVTRESRLPKLNEWARVRDYRLGQIQRMPNVEIYLESEMNAEQIQEFGADKVALATGALWRNDGVGRSIRFPVPGCKALTPDDIMDGKRPATAGSAVTIYDDDHYYMASVIAELLASEGYRVTLATQGMCVASWTEYTLEQRHIENRLLNAGIQILARHQLTEVGEGWLQLTNTLTGEVSSHEGSVISVTARLPRDELFEVLKGKIPVRRIGDCFGPSIIAAAVYEGHRYAREFDTDIDPDAVPFNRTRHKLQH</sequence>
<dbReference type="InterPro" id="IPR051793">
    <property type="entry name" value="NADH:flavin_oxidoreductase"/>
</dbReference>
<dbReference type="SUPFAM" id="SSF51971">
    <property type="entry name" value="Nucleotide-binding domain"/>
    <property type="match status" value="1"/>
</dbReference>
<keyword evidence="7" id="KW-0560">Oxidoreductase</keyword>
<protein>
    <submittedName>
        <fullName evidence="12">Uncharacterized protein</fullName>
    </submittedName>
</protein>
<dbReference type="Gene3D" id="3.20.20.70">
    <property type="entry name" value="Aldolase class I"/>
    <property type="match status" value="1"/>
</dbReference>
<keyword evidence="9" id="KW-0411">Iron-sulfur</keyword>
<dbReference type="PANTHER" id="PTHR42917:SF2">
    <property type="entry name" value="2,4-DIENOYL-COA REDUCTASE [(2E)-ENOYL-COA-PRODUCING]"/>
    <property type="match status" value="1"/>
</dbReference>
<evidence type="ECO:0000259" key="11">
    <source>
        <dbReference type="Pfam" id="PF22620"/>
    </source>
</evidence>
<dbReference type="InterPro" id="IPR036188">
    <property type="entry name" value="FAD/NAD-bd_sf"/>
</dbReference>
<organism evidence="12">
    <name type="scientific">marine metagenome</name>
    <dbReference type="NCBI Taxonomy" id="408172"/>
    <lineage>
        <taxon>unclassified sequences</taxon>
        <taxon>metagenomes</taxon>
        <taxon>ecological metagenomes</taxon>
    </lineage>
</organism>
<dbReference type="GO" id="GO:0010181">
    <property type="term" value="F:FMN binding"/>
    <property type="evidence" value="ECO:0007669"/>
    <property type="project" value="InterPro"/>
</dbReference>
<dbReference type="EMBL" id="UINC01014500">
    <property type="protein sequence ID" value="SVA61812.1"/>
    <property type="molecule type" value="Genomic_DNA"/>
</dbReference>
<keyword evidence="5" id="KW-0288">FMN</keyword>
<comment type="similarity">
    <text evidence="3">In the N-terminal section; belongs to the NADH:flavin oxidoreductase/NADH oxidase family.</text>
</comment>
<dbReference type="InterPro" id="IPR054428">
    <property type="entry name" value="TMADH/DMDH/HD_second_a-b"/>
</dbReference>
<dbReference type="InterPro" id="IPR001155">
    <property type="entry name" value="OxRdtase_FMN_N"/>
</dbReference>
<dbReference type="Pfam" id="PF00724">
    <property type="entry name" value="Oxidored_FMN"/>
    <property type="match status" value="1"/>
</dbReference>
<dbReference type="Gene3D" id="3.50.50.60">
    <property type="entry name" value="FAD/NAD(P)-binding domain"/>
    <property type="match status" value="1"/>
</dbReference>
<dbReference type="AlphaFoldDB" id="A0A381XB60"/>
<dbReference type="Gene3D" id="3.40.50.720">
    <property type="entry name" value="NAD(P)-binding Rossmann-like Domain"/>
    <property type="match status" value="1"/>
</dbReference>
<gene>
    <name evidence="12" type="ORF">METZ01_LOCUS114666</name>
</gene>
<dbReference type="PANTHER" id="PTHR42917">
    <property type="entry name" value="2,4-DIENOYL-COA REDUCTASE"/>
    <property type="match status" value="1"/>
</dbReference>
<keyword evidence="8" id="KW-0408">Iron</keyword>
<evidence type="ECO:0000256" key="1">
    <source>
        <dbReference type="ARBA" id="ARBA00001917"/>
    </source>
</evidence>
<name>A0A381XB60_9ZZZZ</name>
<keyword evidence="6" id="KW-0479">Metal-binding</keyword>
<evidence type="ECO:0000256" key="5">
    <source>
        <dbReference type="ARBA" id="ARBA00022643"/>
    </source>
</evidence>
<evidence type="ECO:0000256" key="3">
    <source>
        <dbReference type="ARBA" id="ARBA00011048"/>
    </source>
</evidence>
<dbReference type="Pfam" id="PF13450">
    <property type="entry name" value="NAD_binding_8"/>
    <property type="match status" value="1"/>
</dbReference>
<dbReference type="GO" id="GO:0046872">
    <property type="term" value="F:metal ion binding"/>
    <property type="evidence" value="ECO:0007669"/>
    <property type="project" value="UniProtKB-KW"/>
</dbReference>
<evidence type="ECO:0000313" key="12">
    <source>
        <dbReference type="EMBL" id="SVA61812.1"/>
    </source>
</evidence>
<evidence type="ECO:0000256" key="7">
    <source>
        <dbReference type="ARBA" id="ARBA00023002"/>
    </source>
</evidence>
<evidence type="ECO:0000256" key="8">
    <source>
        <dbReference type="ARBA" id="ARBA00023004"/>
    </source>
</evidence>
<evidence type="ECO:0000256" key="9">
    <source>
        <dbReference type="ARBA" id="ARBA00023014"/>
    </source>
</evidence>
<reference evidence="12" key="1">
    <citation type="submission" date="2018-05" db="EMBL/GenBank/DDBJ databases">
        <authorList>
            <person name="Lanie J.A."/>
            <person name="Ng W.-L."/>
            <person name="Kazmierczak K.M."/>
            <person name="Andrzejewski T.M."/>
            <person name="Davidsen T.M."/>
            <person name="Wayne K.J."/>
            <person name="Tettelin H."/>
            <person name="Glass J.I."/>
            <person name="Rusch D."/>
            <person name="Podicherti R."/>
            <person name="Tsui H.-C.T."/>
            <person name="Winkler M.E."/>
        </authorList>
    </citation>
    <scope>NUCLEOTIDE SEQUENCE</scope>
</reference>
<feature type="domain" description="TMADH/DMDH/HD second alpha/beta" evidence="11">
    <location>
        <begin position="506"/>
        <end position="607"/>
    </location>
</feature>
<evidence type="ECO:0000256" key="6">
    <source>
        <dbReference type="ARBA" id="ARBA00022723"/>
    </source>
</evidence>
<dbReference type="GO" id="GO:0016491">
    <property type="term" value="F:oxidoreductase activity"/>
    <property type="evidence" value="ECO:0007669"/>
    <property type="project" value="UniProtKB-KW"/>
</dbReference>
<comment type="cofactor">
    <cofactor evidence="2">
        <name>[4Fe-4S] cluster</name>
        <dbReference type="ChEBI" id="CHEBI:49883"/>
    </cofactor>
</comment>
<accession>A0A381XB60</accession>
<comment type="cofactor">
    <cofactor evidence="1">
        <name>FMN</name>
        <dbReference type="ChEBI" id="CHEBI:58210"/>
    </cofactor>
</comment>
<dbReference type="GO" id="GO:0051536">
    <property type="term" value="F:iron-sulfur cluster binding"/>
    <property type="evidence" value="ECO:0007669"/>
    <property type="project" value="UniProtKB-KW"/>
</dbReference>
<dbReference type="Pfam" id="PF22620">
    <property type="entry name" value="OYE-like_second_a-b"/>
    <property type="match status" value="1"/>
</dbReference>
<evidence type="ECO:0000259" key="10">
    <source>
        <dbReference type="Pfam" id="PF00724"/>
    </source>
</evidence>